<dbReference type="InterPro" id="IPR038794">
    <property type="entry name" value="LIAT1"/>
</dbReference>
<organism evidence="2 3">
    <name type="scientific">Denticeps clupeoides</name>
    <name type="common">denticle herring</name>
    <dbReference type="NCBI Taxonomy" id="299321"/>
    <lineage>
        <taxon>Eukaryota</taxon>
        <taxon>Metazoa</taxon>
        <taxon>Chordata</taxon>
        <taxon>Craniata</taxon>
        <taxon>Vertebrata</taxon>
        <taxon>Euteleostomi</taxon>
        <taxon>Actinopterygii</taxon>
        <taxon>Neopterygii</taxon>
        <taxon>Teleostei</taxon>
        <taxon>Clupei</taxon>
        <taxon>Clupeiformes</taxon>
        <taxon>Denticipitoidei</taxon>
        <taxon>Denticipitidae</taxon>
        <taxon>Denticeps</taxon>
    </lineage>
</organism>
<dbReference type="AlphaFoldDB" id="A0AAY4A5D5"/>
<dbReference type="Proteomes" id="UP000694580">
    <property type="component" value="Chromosome 6"/>
</dbReference>
<feature type="compositionally biased region" description="Basic residues" evidence="1">
    <location>
        <begin position="29"/>
        <end position="39"/>
    </location>
</feature>
<proteinExistence type="predicted"/>
<accession>A0AAY4A5D5</accession>
<dbReference type="GeneTree" id="ENSGT00940000180301"/>
<sequence length="225" mass="24590">MSSSTFGIPACPKSSTKKQNVDGASGREKLKKKKKTKKNAAKEKKLNSGTKRRGHSSASPSDETGKQNAPTDIKPQSDHKDSAGSSVHPYQAKAKSSKCNRKPTELGLSQEAALHPSVVESARDPEDQSLESLRWNGVLDDPAAEAQRLEVYKANRRKRYLTLQQATKHESSSKHDPIKQHCVFAAKRPVAPIVADQCHCAQPFCRSCQTQRSFLAGVLSVHCSC</sequence>
<keyword evidence="3" id="KW-1185">Reference proteome</keyword>
<reference evidence="2 3" key="1">
    <citation type="submission" date="2020-06" db="EMBL/GenBank/DDBJ databases">
        <authorList>
            <consortium name="Wellcome Sanger Institute Data Sharing"/>
        </authorList>
    </citation>
    <scope>NUCLEOTIDE SEQUENCE [LARGE SCALE GENOMIC DNA]</scope>
</reference>
<evidence type="ECO:0000313" key="2">
    <source>
        <dbReference type="Ensembl" id="ENSDCDP00010004004.1"/>
    </source>
</evidence>
<evidence type="ECO:0000256" key="1">
    <source>
        <dbReference type="SAM" id="MobiDB-lite"/>
    </source>
</evidence>
<evidence type="ECO:0000313" key="3">
    <source>
        <dbReference type="Proteomes" id="UP000694580"/>
    </source>
</evidence>
<reference evidence="2" key="3">
    <citation type="submission" date="2025-09" db="UniProtKB">
        <authorList>
            <consortium name="Ensembl"/>
        </authorList>
    </citation>
    <scope>IDENTIFICATION</scope>
</reference>
<reference evidence="2" key="2">
    <citation type="submission" date="2025-08" db="UniProtKB">
        <authorList>
            <consortium name="Ensembl"/>
        </authorList>
    </citation>
    <scope>IDENTIFICATION</scope>
</reference>
<dbReference type="PANTHER" id="PTHR36474:SF1">
    <property type="entry name" value="PROTEIN LIAT1"/>
    <property type="match status" value="1"/>
</dbReference>
<feature type="compositionally biased region" description="Polar residues" evidence="1">
    <location>
        <begin position="56"/>
        <end position="70"/>
    </location>
</feature>
<name>A0AAY4A5D5_9TELE</name>
<feature type="region of interest" description="Disordered" evidence="1">
    <location>
        <begin position="1"/>
        <end position="107"/>
    </location>
</feature>
<gene>
    <name evidence="2" type="primary">c6h17orf97</name>
</gene>
<dbReference type="PANTHER" id="PTHR36474">
    <property type="entry name" value="PROTEIN LIAT1"/>
    <property type="match status" value="1"/>
</dbReference>
<dbReference type="Ensembl" id="ENSDCDT00010004158.1">
    <property type="protein sequence ID" value="ENSDCDP00010004004.1"/>
    <property type="gene ID" value="ENSDCDG00010001814.1"/>
</dbReference>
<protein>
    <submittedName>
        <fullName evidence="2">Uncharacterized protein</fullName>
    </submittedName>
</protein>